<keyword evidence="2" id="KW-0732">Signal</keyword>
<gene>
    <name evidence="3" type="ORF">WA026_012110</name>
</gene>
<dbReference type="AlphaFoldDB" id="A0AAW1VEX6"/>
<feature type="chain" id="PRO_5043340480" evidence="2">
    <location>
        <begin position="20"/>
        <end position="303"/>
    </location>
</feature>
<feature type="signal peptide" evidence="2">
    <location>
        <begin position="1"/>
        <end position="19"/>
    </location>
</feature>
<evidence type="ECO:0000256" key="1">
    <source>
        <dbReference type="SAM" id="MobiDB-lite"/>
    </source>
</evidence>
<dbReference type="Proteomes" id="UP001431783">
    <property type="component" value="Unassembled WGS sequence"/>
</dbReference>
<feature type="compositionally biased region" description="Polar residues" evidence="1">
    <location>
        <begin position="84"/>
        <end position="97"/>
    </location>
</feature>
<organism evidence="3 4">
    <name type="scientific">Henosepilachna vigintioctopunctata</name>
    <dbReference type="NCBI Taxonomy" id="420089"/>
    <lineage>
        <taxon>Eukaryota</taxon>
        <taxon>Metazoa</taxon>
        <taxon>Ecdysozoa</taxon>
        <taxon>Arthropoda</taxon>
        <taxon>Hexapoda</taxon>
        <taxon>Insecta</taxon>
        <taxon>Pterygota</taxon>
        <taxon>Neoptera</taxon>
        <taxon>Endopterygota</taxon>
        <taxon>Coleoptera</taxon>
        <taxon>Polyphaga</taxon>
        <taxon>Cucujiformia</taxon>
        <taxon>Coccinelloidea</taxon>
        <taxon>Coccinellidae</taxon>
        <taxon>Epilachninae</taxon>
        <taxon>Epilachnini</taxon>
        <taxon>Henosepilachna</taxon>
    </lineage>
</organism>
<comment type="caution">
    <text evidence="3">The sequence shown here is derived from an EMBL/GenBank/DDBJ whole genome shotgun (WGS) entry which is preliminary data.</text>
</comment>
<sequence>MKFIFLLLTTTSLVISSSSQFVHVDDNSIVIEKENGRRISITKQYGPSGDHFMEIDIKGPNDFSKKIKILDDSHIKFSHHDESNPTTESNKMSTSNDKNVDMSRLKRSRTSGTARMNSFAQIMKDYQSVTDKDSFKNLLKKVKQSVEKDEIDSTILDYLQYLSQQKSWSHSIQSGFESPNEILRRKQSGIDGNYWHVYPYLKQNLVMSKLPTRQWYEQNMLSSRNTWQNDINLMKIKEKLWNEETPTYYQKYMNMYPVFPRFSSQFISEDSTGGASEPTNRLSGKYWVNKERTDDKLQWWRYP</sequence>
<keyword evidence="4" id="KW-1185">Reference proteome</keyword>
<dbReference type="EMBL" id="JARQZJ010000126">
    <property type="protein sequence ID" value="KAK9890765.1"/>
    <property type="molecule type" value="Genomic_DNA"/>
</dbReference>
<evidence type="ECO:0000313" key="3">
    <source>
        <dbReference type="EMBL" id="KAK9890765.1"/>
    </source>
</evidence>
<protein>
    <submittedName>
        <fullName evidence="3">Uncharacterized protein</fullName>
    </submittedName>
</protein>
<accession>A0AAW1VEX6</accession>
<reference evidence="3 4" key="1">
    <citation type="submission" date="2023-03" db="EMBL/GenBank/DDBJ databases">
        <title>Genome insight into feeding habits of ladybird beetles.</title>
        <authorList>
            <person name="Li H.-S."/>
            <person name="Huang Y.-H."/>
            <person name="Pang H."/>
        </authorList>
    </citation>
    <scope>NUCLEOTIDE SEQUENCE [LARGE SCALE GENOMIC DNA]</scope>
    <source>
        <strain evidence="3">SYSU_2023b</strain>
        <tissue evidence="3">Whole body</tissue>
    </source>
</reference>
<name>A0AAW1VEX6_9CUCU</name>
<evidence type="ECO:0000256" key="2">
    <source>
        <dbReference type="SAM" id="SignalP"/>
    </source>
</evidence>
<evidence type="ECO:0000313" key="4">
    <source>
        <dbReference type="Proteomes" id="UP001431783"/>
    </source>
</evidence>
<feature type="region of interest" description="Disordered" evidence="1">
    <location>
        <begin position="77"/>
        <end position="110"/>
    </location>
</feature>
<proteinExistence type="predicted"/>